<evidence type="ECO:0000313" key="8">
    <source>
        <dbReference type="EMBL" id="CAB5076525.1"/>
    </source>
</evidence>
<dbReference type="AlphaFoldDB" id="A0A6J6PEZ6"/>
<dbReference type="EMBL" id="CAFAAD010000002">
    <property type="protein sequence ID" value="CAB4780528.1"/>
    <property type="molecule type" value="Genomic_DNA"/>
</dbReference>
<gene>
    <name evidence="3" type="ORF">UFOPK1762_02074</name>
    <name evidence="4" type="ORF">UFOPK1906_00166</name>
    <name evidence="5" type="ORF">UFOPK2624_00215</name>
    <name evidence="6" type="ORF">UFOPK2969_00051</name>
    <name evidence="7" type="ORF">UFOPK3010_00173</name>
    <name evidence="1" type="ORF">UFOPK3331_00326</name>
    <name evidence="2" type="ORF">UFOPK4201_00037</name>
    <name evidence="8" type="ORF">UFOPK4371_00764</name>
</gene>
<dbReference type="EMBL" id="CAEZTY010000158">
    <property type="protein sequence ID" value="CAB4603305.1"/>
    <property type="molecule type" value="Genomic_DNA"/>
</dbReference>
<organism evidence="5">
    <name type="scientific">freshwater metagenome</name>
    <dbReference type="NCBI Taxonomy" id="449393"/>
    <lineage>
        <taxon>unclassified sequences</taxon>
        <taxon>metagenomes</taxon>
        <taxon>ecological metagenomes</taxon>
    </lineage>
</organism>
<dbReference type="EMBL" id="CAEZXY010000004">
    <property type="protein sequence ID" value="CAB4695263.1"/>
    <property type="molecule type" value="Genomic_DNA"/>
</dbReference>
<dbReference type="EMBL" id="CAESAL010000006">
    <property type="protein sequence ID" value="CAB4332649.1"/>
    <property type="molecule type" value="Genomic_DNA"/>
</dbReference>
<sequence length="182" mass="19517">MEFLTAGESVDRMASYCRVEQLLFGLLGAWAADVSEPIAKLTLVATADHCAWRSRRWFEMLPTAAPGPDAFLTPTDTEREVFALITDLVGSSQGVRMAVAYDELLPALRGAMVDHLERTSSVADGPVRRLLGIAITDISNDLEASSGPRDVVLALAEERTLAENSKAGLAAATAQIRQIFGA</sequence>
<reference evidence="5" key="1">
    <citation type="submission" date="2020-05" db="EMBL/GenBank/DDBJ databases">
        <authorList>
            <person name="Chiriac C."/>
            <person name="Salcher M."/>
            <person name="Ghai R."/>
            <person name="Kavagutti S V."/>
        </authorList>
    </citation>
    <scope>NUCLEOTIDE SEQUENCE</scope>
</reference>
<dbReference type="EMBL" id="CAEUNJ010000001">
    <property type="protein sequence ID" value="CAB4370155.1"/>
    <property type="molecule type" value="Genomic_DNA"/>
</dbReference>
<accession>A0A6J6PEZ6</accession>
<evidence type="ECO:0000313" key="3">
    <source>
        <dbReference type="EMBL" id="CAB4603305.1"/>
    </source>
</evidence>
<evidence type="ECO:0000313" key="4">
    <source>
        <dbReference type="EMBL" id="CAB4612840.1"/>
    </source>
</evidence>
<evidence type="ECO:0000313" key="2">
    <source>
        <dbReference type="EMBL" id="CAB4370155.1"/>
    </source>
</evidence>
<dbReference type="EMBL" id="CAFBRD010000031">
    <property type="protein sequence ID" value="CAB5076525.1"/>
    <property type="molecule type" value="Genomic_DNA"/>
</dbReference>
<evidence type="ECO:0000313" key="1">
    <source>
        <dbReference type="EMBL" id="CAB4332649.1"/>
    </source>
</evidence>
<dbReference type="EMBL" id="CAFAAM010000012">
    <property type="protein sequence ID" value="CAB4793900.1"/>
    <property type="molecule type" value="Genomic_DNA"/>
</dbReference>
<evidence type="ECO:0000313" key="5">
    <source>
        <dbReference type="EMBL" id="CAB4695263.1"/>
    </source>
</evidence>
<protein>
    <submittedName>
        <fullName evidence="5">Unannotated protein</fullName>
    </submittedName>
</protein>
<evidence type="ECO:0000313" key="7">
    <source>
        <dbReference type="EMBL" id="CAB4793900.1"/>
    </source>
</evidence>
<evidence type="ECO:0000313" key="6">
    <source>
        <dbReference type="EMBL" id="CAB4780528.1"/>
    </source>
</evidence>
<dbReference type="EMBL" id="CAEZVC010000004">
    <property type="protein sequence ID" value="CAB4612840.1"/>
    <property type="molecule type" value="Genomic_DNA"/>
</dbReference>
<name>A0A6J6PEZ6_9ZZZZ</name>
<proteinExistence type="predicted"/>